<comment type="similarity">
    <text evidence="2 8">Belongs to the 4-toluene sulfonate uptake permease (TSUP) (TC 2.A.102) family.</text>
</comment>
<evidence type="ECO:0000256" key="3">
    <source>
        <dbReference type="ARBA" id="ARBA00022448"/>
    </source>
</evidence>
<dbReference type="GO" id="GO:0005886">
    <property type="term" value="C:plasma membrane"/>
    <property type="evidence" value="ECO:0007669"/>
    <property type="project" value="UniProtKB-SubCell"/>
</dbReference>
<dbReference type="InterPro" id="IPR002781">
    <property type="entry name" value="TM_pro_TauE-like"/>
</dbReference>
<reference evidence="9 10" key="1">
    <citation type="submission" date="2020-02" db="EMBL/GenBank/DDBJ databases">
        <authorList>
            <person name="Zheng R.K."/>
            <person name="Sun C.M."/>
        </authorList>
    </citation>
    <scope>NUCLEOTIDE SEQUENCE [LARGE SCALE GENOMIC DNA]</scope>
    <source>
        <strain evidence="10">rifampicinis</strain>
    </source>
</reference>
<dbReference type="EMBL" id="CP062983">
    <property type="protein sequence ID" value="QPC82513.1"/>
    <property type="molecule type" value="Genomic_DNA"/>
</dbReference>
<keyword evidence="4 8" id="KW-1003">Cell membrane</keyword>
<dbReference type="Proteomes" id="UP000594468">
    <property type="component" value="Chromosome"/>
</dbReference>
<gene>
    <name evidence="9" type="ORF">G4Y79_22970</name>
</gene>
<feature type="transmembrane region" description="Helical" evidence="8">
    <location>
        <begin position="38"/>
        <end position="64"/>
    </location>
</feature>
<evidence type="ECO:0000256" key="5">
    <source>
        <dbReference type="ARBA" id="ARBA00022692"/>
    </source>
</evidence>
<feature type="transmembrane region" description="Helical" evidence="8">
    <location>
        <begin position="130"/>
        <end position="148"/>
    </location>
</feature>
<dbReference type="InterPro" id="IPR052017">
    <property type="entry name" value="TSUP"/>
</dbReference>
<proteinExistence type="inferred from homology"/>
<feature type="transmembrane region" description="Helical" evidence="8">
    <location>
        <begin position="101"/>
        <end position="123"/>
    </location>
</feature>
<feature type="transmembrane region" description="Helical" evidence="8">
    <location>
        <begin position="195"/>
        <end position="212"/>
    </location>
</feature>
<sequence>MPDLVPDSTILLIALIGCFGLFVQSASGFGSGLIAMPLLIQLLGVTEAQATFAICAPVTGVFLMWRYRRHLSIKRVWRIILAAIIAIPFGVQIPNLVPKEIALFVLGLVCLGYAIYSLLGLYVPKLNRNWGFFFGALGGLLHGAYNTGGPPYIIYGTGQRWPPFEFKGNIQTIFFVTGFFVIATHWQAGNITADVLRNAAILLPGMFVGMWLGGIVDRYIKPEPFRKVVLVLLIFLGLSLIF</sequence>
<protein>
    <recommendedName>
        <fullName evidence="8">Probable membrane transporter protein</fullName>
    </recommendedName>
</protein>
<dbReference type="PANTHER" id="PTHR30269">
    <property type="entry name" value="TRANSMEMBRANE PROTEIN YFCA"/>
    <property type="match status" value="1"/>
</dbReference>
<accession>A0A7S8IF35</accession>
<keyword evidence="5 8" id="KW-0812">Transmembrane</keyword>
<evidence type="ECO:0000313" key="10">
    <source>
        <dbReference type="Proteomes" id="UP000594468"/>
    </source>
</evidence>
<feature type="transmembrane region" description="Helical" evidence="8">
    <location>
        <begin position="168"/>
        <end position="188"/>
    </location>
</feature>
<dbReference type="PANTHER" id="PTHR30269:SF37">
    <property type="entry name" value="MEMBRANE TRANSPORTER PROTEIN"/>
    <property type="match status" value="1"/>
</dbReference>
<keyword evidence="10" id="KW-1185">Reference proteome</keyword>
<comment type="subcellular location">
    <subcellularLocation>
        <location evidence="1 8">Cell membrane</location>
        <topology evidence="1 8">Multi-pass membrane protein</topology>
    </subcellularLocation>
</comment>
<dbReference type="AlphaFoldDB" id="A0A7S8IF35"/>
<dbReference type="KEGG" id="pmet:G4Y79_22970"/>
<evidence type="ECO:0000256" key="8">
    <source>
        <dbReference type="RuleBase" id="RU363041"/>
    </source>
</evidence>
<feature type="transmembrane region" description="Helical" evidence="8">
    <location>
        <begin position="224"/>
        <end position="241"/>
    </location>
</feature>
<evidence type="ECO:0000256" key="2">
    <source>
        <dbReference type="ARBA" id="ARBA00009142"/>
    </source>
</evidence>
<evidence type="ECO:0000256" key="6">
    <source>
        <dbReference type="ARBA" id="ARBA00022989"/>
    </source>
</evidence>
<keyword evidence="6 8" id="KW-1133">Transmembrane helix</keyword>
<name>A0A7S8IF35_9CHLR</name>
<evidence type="ECO:0000313" key="9">
    <source>
        <dbReference type="EMBL" id="QPC82513.1"/>
    </source>
</evidence>
<evidence type="ECO:0000256" key="4">
    <source>
        <dbReference type="ARBA" id="ARBA00022475"/>
    </source>
</evidence>
<evidence type="ECO:0000256" key="1">
    <source>
        <dbReference type="ARBA" id="ARBA00004651"/>
    </source>
</evidence>
<keyword evidence="3" id="KW-0813">Transport</keyword>
<dbReference type="RefSeq" id="WP_195170582.1">
    <property type="nucleotide sequence ID" value="NZ_CP062983.1"/>
</dbReference>
<organism evidence="9 10">
    <name type="scientific">Phototrophicus methaneseepsis</name>
    <dbReference type="NCBI Taxonomy" id="2710758"/>
    <lineage>
        <taxon>Bacteria</taxon>
        <taxon>Bacillati</taxon>
        <taxon>Chloroflexota</taxon>
        <taxon>Candidatus Thermofontia</taxon>
        <taxon>Phototrophicales</taxon>
        <taxon>Phototrophicaceae</taxon>
        <taxon>Phototrophicus</taxon>
    </lineage>
</organism>
<feature type="transmembrane region" description="Helical" evidence="8">
    <location>
        <begin position="76"/>
        <end position="95"/>
    </location>
</feature>
<evidence type="ECO:0000256" key="7">
    <source>
        <dbReference type="ARBA" id="ARBA00023136"/>
    </source>
</evidence>
<dbReference type="Pfam" id="PF01925">
    <property type="entry name" value="TauE"/>
    <property type="match status" value="1"/>
</dbReference>
<keyword evidence="7 8" id="KW-0472">Membrane</keyword>